<keyword evidence="2 7" id="KW-0489">Methyltransferase</keyword>
<keyword evidence="5" id="KW-0680">Restriction system</keyword>
<dbReference type="InterPro" id="IPR001525">
    <property type="entry name" value="C5_MeTfrase"/>
</dbReference>
<dbReference type="GO" id="GO:0008168">
    <property type="term" value="F:methyltransferase activity"/>
    <property type="evidence" value="ECO:0007669"/>
    <property type="project" value="UniProtKB-KW"/>
</dbReference>
<dbReference type="PANTHER" id="PTHR10629">
    <property type="entry name" value="CYTOSINE-SPECIFIC METHYLTRANSFERASE"/>
    <property type="match status" value="1"/>
</dbReference>
<dbReference type="RefSeq" id="WP_212219443.1">
    <property type="nucleotide sequence ID" value="NZ_JAGUCO010000030.1"/>
</dbReference>
<proteinExistence type="inferred from homology"/>
<feature type="active site" evidence="7">
    <location>
        <position position="85"/>
    </location>
</feature>
<reference evidence="9 10" key="1">
    <citation type="journal article" date="2015" name="Int. J. Syst. Evol. Microbiol.">
        <title>Carboxylicivirga linearis sp. nov., isolated from a sea cucumber culture pond.</title>
        <authorList>
            <person name="Wang F.Q."/>
            <person name="Zhou Y.X."/>
            <person name="Lin X.Z."/>
            <person name="Chen G.J."/>
            <person name="Du Z.J."/>
        </authorList>
    </citation>
    <scope>NUCLEOTIDE SEQUENCE [LARGE SCALE GENOMIC DNA]</scope>
    <source>
        <strain evidence="9 10">FB218</strain>
    </source>
</reference>
<keyword evidence="10" id="KW-1185">Reference proteome</keyword>
<keyword evidence="3 7" id="KW-0808">Transferase</keyword>
<dbReference type="Gene3D" id="3.40.50.150">
    <property type="entry name" value="Vaccinia Virus protein VP39"/>
    <property type="match status" value="1"/>
</dbReference>
<name>A0ABS5K127_9BACT</name>
<organism evidence="9 10">
    <name type="scientific">Carboxylicivirga linearis</name>
    <dbReference type="NCBI Taxonomy" id="1628157"/>
    <lineage>
        <taxon>Bacteria</taxon>
        <taxon>Pseudomonadati</taxon>
        <taxon>Bacteroidota</taxon>
        <taxon>Bacteroidia</taxon>
        <taxon>Marinilabiliales</taxon>
        <taxon>Marinilabiliaceae</taxon>
        <taxon>Carboxylicivirga</taxon>
    </lineage>
</organism>
<evidence type="ECO:0000256" key="4">
    <source>
        <dbReference type="ARBA" id="ARBA00022691"/>
    </source>
</evidence>
<dbReference type="Pfam" id="PF00145">
    <property type="entry name" value="DNA_methylase"/>
    <property type="match status" value="1"/>
</dbReference>
<gene>
    <name evidence="9" type="ORF">KEM10_21255</name>
</gene>
<dbReference type="PRINTS" id="PR00105">
    <property type="entry name" value="C5METTRFRASE"/>
</dbReference>
<evidence type="ECO:0000256" key="8">
    <source>
        <dbReference type="RuleBase" id="RU000416"/>
    </source>
</evidence>
<dbReference type="EC" id="2.1.1.37" evidence="1"/>
<evidence type="ECO:0000256" key="3">
    <source>
        <dbReference type="ARBA" id="ARBA00022679"/>
    </source>
</evidence>
<accession>A0ABS5K127</accession>
<evidence type="ECO:0000256" key="1">
    <source>
        <dbReference type="ARBA" id="ARBA00011975"/>
    </source>
</evidence>
<dbReference type="GO" id="GO:0032259">
    <property type="term" value="P:methylation"/>
    <property type="evidence" value="ECO:0007669"/>
    <property type="project" value="UniProtKB-KW"/>
</dbReference>
<sequence length="355" mass="40583">MSKTKILSFFSGGGFLDMGFEMAGFNIVFSNELDPDFAQFYHEGMSNWSGKSKTITEVGSIDDINTSKIKLPQKELFGIIGGPPCQDFSIRGSKNGFEGLRGTLTYHFYEKIMDLHPDFFLMENVPGLVLLKKTKKSFEAILDLFKEEYLISTNRLNSLHYGVPQSRERLFVFGVRKSLLKKSLVDKGDNWFCWPTPLYPDAEKTFKWGEPSSRMLINGDLPSPPNSLCVEQYLVPKSEEDTLPNSKELFKLKKPEKIRRIEEGDTYRPSFKKLHRAKYSPTVCYGNNEVHLHPTDNRRLSVREALRLQGVPDNYILTTPNKLSKKFKMIGNGVPVPLAKIIAKSIKEFIYENIK</sequence>
<dbReference type="SUPFAM" id="SSF53335">
    <property type="entry name" value="S-adenosyl-L-methionine-dependent methyltransferases"/>
    <property type="match status" value="1"/>
</dbReference>
<dbReference type="PANTHER" id="PTHR10629:SF52">
    <property type="entry name" value="DNA (CYTOSINE-5)-METHYLTRANSFERASE 1"/>
    <property type="match status" value="1"/>
</dbReference>
<dbReference type="InterPro" id="IPR029063">
    <property type="entry name" value="SAM-dependent_MTases_sf"/>
</dbReference>
<dbReference type="NCBIfam" id="TIGR00675">
    <property type="entry name" value="dcm"/>
    <property type="match status" value="1"/>
</dbReference>
<comment type="similarity">
    <text evidence="7 8">Belongs to the class I-like SAM-binding methyltransferase superfamily. C5-methyltransferase family.</text>
</comment>
<dbReference type="InterPro" id="IPR050390">
    <property type="entry name" value="C5-Methyltransferase"/>
</dbReference>
<dbReference type="Gene3D" id="3.90.120.10">
    <property type="entry name" value="DNA Methylase, subunit A, domain 2"/>
    <property type="match status" value="1"/>
</dbReference>
<dbReference type="PROSITE" id="PS51679">
    <property type="entry name" value="SAM_MT_C5"/>
    <property type="match status" value="1"/>
</dbReference>
<dbReference type="Proteomes" id="UP000708576">
    <property type="component" value="Unassembled WGS sequence"/>
</dbReference>
<evidence type="ECO:0000256" key="2">
    <source>
        <dbReference type="ARBA" id="ARBA00022603"/>
    </source>
</evidence>
<evidence type="ECO:0000313" key="9">
    <source>
        <dbReference type="EMBL" id="MBS2100828.1"/>
    </source>
</evidence>
<comment type="caution">
    <text evidence="9">The sequence shown here is derived from an EMBL/GenBank/DDBJ whole genome shotgun (WGS) entry which is preliminary data.</text>
</comment>
<evidence type="ECO:0000313" key="10">
    <source>
        <dbReference type="Proteomes" id="UP000708576"/>
    </source>
</evidence>
<protein>
    <recommendedName>
        <fullName evidence="1">DNA (cytosine-5-)-methyltransferase</fullName>
        <ecNumber evidence="1">2.1.1.37</ecNumber>
    </recommendedName>
</protein>
<evidence type="ECO:0000256" key="5">
    <source>
        <dbReference type="ARBA" id="ARBA00022747"/>
    </source>
</evidence>
<evidence type="ECO:0000256" key="6">
    <source>
        <dbReference type="ARBA" id="ARBA00047422"/>
    </source>
</evidence>
<evidence type="ECO:0000256" key="7">
    <source>
        <dbReference type="PROSITE-ProRule" id="PRU01016"/>
    </source>
</evidence>
<comment type="catalytic activity">
    <reaction evidence="6">
        <text>a 2'-deoxycytidine in DNA + S-adenosyl-L-methionine = a 5-methyl-2'-deoxycytidine in DNA + S-adenosyl-L-homocysteine + H(+)</text>
        <dbReference type="Rhea" id="RHEA:13681"/>
        <dbReference type="Rhea" id="RHEA-COMP:11369"/>
        <dbReference type="Rhea" id="RHEA-COMP:11370"/>
        <dbReference type="ChEBI" id="CHEBI:15378"/>
        <dbReference type="ChEBI" id="CHEBI:57856"/>
        <dbReference type="ChEBI" id="CHEBI:59789"/>
        <dbReference type="ChEBI" id="CHEBI:85452"/>
        <dbReference type="ChEBI" id="CHEBI:85454"/>
        <dbReference type="EC" id="2.1.1.37"/>
    </reaction>
</comment>
<dbReference type="EMBL" id="JAGUCO010000030">
    <property type="protein sequence ID" value="MBS2100828.1"/>
    <property type="molecule type" value="Genomic_DNA"/>
</dbReference>
<keyword evidence="4 7" id="KW-0949">S-adenosyl-L-methionine</keyword>